<accession>A0A2N5UG35</accession>
<name>A0A2N5UG35_9BASI</name>
<evidence type="ECO:0000313" key="3">
    <source>
        <dbReference type="Proteomes" id="UP000235392"/>
    </source>
</evidence>
<dbReference type="Proteomes" id="UP000235392">
    <property type="component" value="Unassembled WGS sequence"/>
</dbReference>
<organism evidence="2 3">
    <name type="scientific">Puccinia coronata f. sp. avenae</name>
    <dbReference type="NCBI Taxonomy" id="200324"/>
    <lineage>
        <taxon>Eukaryota</taxon>
        <taxon>Fungi</taxon>
        <taxon>Dikarya</taxon>
        <taxon>Basidiomycota</taxon>
        <taxon>Pucciniomycotina</taxon>
        <taxon>Pucciniomycetes</taxon>
        <taxon>Pucciniales</taxon>
        <taxon>Pucciniaceae</taxon>
        <taxon>Puccinia</taxon>
    </lineage>
</organism>
<dbReference type="AlphaFoldDB" id="A0A2N5UG35"/>
<sequence length="241" mass="27031">MLGLLLLATKLMSFRTPGAATLVALVSLSETVMTAPALCFNRETTFENGTRVTNLYFFRRDPHTMDTTVVMQPGAGTGLFSSGERQKEVYMGNVQQTFLSHENLVFKSLLPGLQTYRFSPSGVDFLVVHDGRTLLNLSRMIGNQGQFANRIPEAGEHVHPSDLVPQWHAFIPRGGQVEEVQIEITHVNNDLENMVFEVNVAKTLHKASSWKSFRLIGYKLKLKKQSSKRESRWVDCTTAES</sequence>
<feature type="chain" id="PRO_5014756315" evidence="1">
    <location>
        <begin position="21"/>
        <end position="241"/>
    </location>
</feature>
<feature type="signal peptide" evidence="1">
    <location>
        <begin position="1"/>
        <end position="20"/>
    </location>
</feature>
<dbReference type="EMBL" id="PGCI01000155">
    <property type="protein sequence ID" value="PLW36712.1"/>
    <property type="molecule type" value="Genomic_DNA"/>
</dbReference>
<evidence type="ECO:0000256" key="1">
    <source>
        <dbReference type="SAM" id="SignalP"/>
    </source>
</evidence>
<protein>
    <submittedName>
        <fullName evidence="2">Uncharacterized protein</fullName>
    </submittedName>
</protein>
<proteinExistence type="predicted"/>
<keyword evidence="1" id="KW-0732">Signal</keyword>
<evidence type="ECO:0000313" key="2">
    <source>
        <dbReference type="EMBL" id="PLW36712.1"/>
    </source>
</evidence>
<comment type="caution">
    <text evidence="2">The sequence shown here is derived from an EMBL/GenBank/DDBJ whole genome shotgun (WGS) entry which is preliminary data.</text>
</comment>
<gene>
    <name evidence="2" type="ORF">PCASD_08696</name>
</gene>
<reference evidence="2 3" key="1">
    <citation type="submission" date="2017-11" db="EMBL/GenBank/DDBJ databases">
        <title>De novo assembly and phasing of dikaryotic genomes from two isolates of Puccinia coronata f. sp. avenae, the causal agent of oat crown rust.</title>
        <authorList>
            <person name="Miller M.E."/>
            <person name="Zhang Y."/>
            <person name="Omidvar V."/>
            <person name="Sperschneider J."/>
            <person name="Schwessinger B."/>
            <person name="Raley C."/>
            <person name="Palmer J.M."/>
            <person name="Garnica D."/>
            <person name="Upadhyaya N."/>
            <person name="Rathjen J."/>
            <person name="Taylor J.M."/>
            <person name="Park R.F."/>
            <person name="Dodds P.N."/>
            <person name="Hirsch C.D."/>
            <person name="Kianian S.F."/>
            <person name="Figueroa M."/>
        </authorList>
    </citation>
    <scope>NUCLEOTIDE SEQUENCE [LARGE SCALE GENOMIC DNA]</scope>
    <source>
        <strain evidence="2">12SD80</strain>
    </source>
</reference>